<protein>
    <recommendedName>
        <fullName evidence="1">Tyrosine-protein phosphatase domain-containing protein</fullName>
    </recommendedName>
</protein>
<sequence>MNAQQYGNISVSTLDESIEPSCTTRKFMVTQAKKVLLIEKMSKIAKKKKKKKKKKKNYKDVSSRECTQYHFTGWPDMGVPNDSATMLRFVKRIRSSLTNDKPIVVHCR</sequence>
<dbReference type="InterPro" id="IPR050348">
    <property type="entry name" value="Protein-Tyr_Phosphatase"/>
</dbReference>
<dbReference type="AlphaFoldDB" id="A0A1X7SGW3"/>
<dbReference type="InParanoid" id="A0A1X7SGW3"/>
<evidence type="ECO:0000313" key="2">
    <source>
        <dbReference type="EnsemblMetazoa" id="Aqu2.1.01331_001"/>
    </source>
</evidence>
<feature type="domain" description="Tyrosine-protein phosphatase" evidence="1">
    <location>
        <begin position="1"/>
        <end position="108"/>
    </location>
</feature>
<dbReference type="PRINTS" id="PR00700">
    <property type="entry name" value="PRTYPHPHTASE"/>
</dbReference>
<dbReference type="InterPro" id="IPR000242">
    <property type="entry name" value="PTP_cat"/>
</dbReference>
<evidence type="ECO:0000259" key="1">
    <source>
        <dbReference type="PROSITE" id="PS50055"/>
    </source>
</evidence>
<dbReference type="PANTHER" id="PTHR19134">
    <property type="entry name" value="RECEPTOR-TYPE TYROSINE-PROTEIN PHOSPHATASE"/>
    <property type="match status" value="1"/>
</dbReference>
<dbReference type="PROSITE" id="PS50055">
    <property type="entry name" value="TYR_PHOSPHATASE_PTP"/>
    <property type="match status" value="1"/>
</dbReference>
<dbReference type="Pfam" id="PF00102">
    <property type="entry name" value="Y_phosphatase"/>
    <property type="match status" value="1"/>
</dbReference>
<dbReference type="OrthoDB" id="10253954at2759"/>
<accession>A0A1X7SGW3</accession>
<dbReference type="eggNOG" id="KOG0789">
    <property type="taxonomic scope" value="Eukaryota"/>
</dbReference>
<dbReference type="SUPFAM" id="SSF52799">
    <property type="entry name" value="(Phosphotyrosine protein) phosphatases II"/>
    <property type="match status" value="1"/>
</dbReference>
<proteinExistence type="predicted"/>
<dbReference type="Gene3D" id="3.90.190.10">
    <property type="entry name" value="Protein tyrosine phosphatase superfamily"/>
    <property type="match status" value="1"/>
</dbReference>
<dbReference type="InterPro" id="IPR029021">
    <property type="entry name" value="Prot-tyrosine_phosphatase-like"/>
</dbReference>
<dbReference type="PANTHER" id="PTHR19134:SF536">
    <property type="entry name" value="TYROSINE-PROTEIN PHOSPHATASE DOMAIN-CONTAINING PROTEIN"/>
    <property type="match status" value="1"/>
</dbReference>
<dbReference type="EnsemblMetazoa" id="Aqu2.1.01331_001">
    <property type="protein sequence ID" value="Aqu2.1.01331_001"/>
    <property type="gene ID" value="Aqu2.1.01331"/>
</dbReference>
<reference evidence="2" key="1">
    <citation type="submission" date="2017-05" db="UniProtKB">
        <authorList>
            <consortium name="EnsemblMetazoa"/>
        </authorList>
    </citation>
    <scope>IDENTIFICATION</scope>
</reference>
<dbReference type="GO" id="GO:0004725">
    <property type="term" value="F:protein tyrosine phosphatase activity"/>
    <property type="evidence" value="ECO:0007669"/>
    <property type="project" value="InterPro"/>
</dbReference>
<dbReference type="STRING" id="400682.A0A1X7SGW3"/>
<name>A0A1X7SGW3_AMPQE</name>
<organism evidence="2">
    <name type="scientific">Amphimedon queenslandica</name>
    <name type="common">Sponge</name>
    <dbReference type="NCBI Taxonomy" id="400682"/>
    <lineage>
        <taxon>Eukaryota</taxon>
        <taxon>Metazoa</taxon>
        <taxon>Porifera</taxon>
        <taxon>Demospongiae</taxon>
        <taxon>Heteroscleromorpha</taxon>
        <taxon>Haplosclerida</taxon>
        <taxon>Niphatidae</taxon>
        <taxon>Amphimedon</taxon>
    </lineage>
</organism>